<name>A0AC61NIL3_9BACT</name>
<keyword evidence="2" id="KW-1185">Reference proteome</keyword>
<reference evidence="1" key="1">
    <citation type="submission" date="2021-08" db="EMBL/GenBank/DDBJ databases">
        <title>Novel anaerobic bacterium isolated from sea squirt in East Sea, Republic of Korea.</title>
        <authorList>
            <person name="Nguyen T.H."/>
            <person name="Li Z."/>
            <person name="Lee Y.-J."/>
            <person name="Ko J."/>
            <person name="Kim S.-G."/>
        </authorList>
    </citation>
    <scope>NUCLEOTIDE SEQUENCE</scope>
    <source>
        <strain evidence="1">KCTC 25031</strain>
    </source>
</reference>
<accession>A0AC61NIL3</accession>
<protein>
    <submittedName>
        <fullName evidence="1">TerB family tellurite resistance protein</fullName>
    </submittedName>
</protein>
<organism evidence="1 2">
    <name type="scientific">Halosquirtibacter laminarini</name>
    <dbReference type="NCBI Taxonomy" id="3374600"/>
    <lineage>
        <taxon>Bacteria</taxon>
        <taxon>Pseudomonadati</taxon>
        <taxon>Bacteroidota</taxon>
        <taxon>Bacteroidia</taxon>
        <taxon>Marinilabiliales</taxon>
        <taxon>Prolixibacteraceae</taxon>
        <taxon>Halosquirtibacter</taxon>
    </lineage>
</organism>
<proteinExistence type="predicted"/>
<evidence type="ECO:0000313" key="2">
    <source>
        <dbReference type="Proteomes" id="UP000826212"/>
    </source>
</evidence>
<dbReference type="Proteomes" id="UP000826212">
    <property type="component" value="Chromosome"/>
</dbReference>
<gene>
    <name evidence="1" type="ORF">K4L44_06975</name>
</gene>
<dbReference type="EMBL" id="CP081303">
    <property type="protein sequence ID" value="QZE15569.1"/>
    <property type="molecule type" value="Genomic_DNA"/>
</dbReference>
<evidence type="ECO:0000313" key="1">
    <source>
        <dbReference type="EMBL" id="QZE15569.1"/>
    </source>
</evidence>
<sequence length="241" mass="27281">MNFFRTLFAGGLGWVLGGPIGAIIGMGASALFSSDTGDESYSRTEPRRQAGGDYLVSLLVLIAAVMKADNKVKRSELDYVKTFLRQTFGEAKAKESLILLKDILKQNIPINDVCHQINRHINREARMQMIHLLFGLALADGHISKEEESLIFKIALQFNLTNQEYISIKSMFIQDSNWAYKVLEIEQNATDQDVHKAFKKMAIKYHPDKVADQGEDIVKAANKKFQKLNEAYQTIKKERNL</sequence>